<sequence length="348" mass="37797">MALSGKIEEHFLFQADGSETLGSPFTARLCRLLPGLLDEDTETGRRVAAWPGKPRNDALALRLAGALHALVLSGTDPALAAAYPPNRVTDEALREALAAAIARHDARLAQGLDSPPQTNEIARAAMLLPGFLAIGRETGMPLAIREIGSSAGLNLLFDRFHYRYGEACWGDEASPVKLTVETRGKAPPLGGFLDIASRKGSDVAPIDVTNVEERLRLKSYVWPDQTARLERLEAALALAGETPFSLKKADAADFIAAELAAKDAAAVFVLFHSIMWQYLPYEKRRHIETLLDEAGNAPGSAPLAWLRMEPVSGDTGFARLRLTLWPGGETRDLARCDFHGRWIEWLGG</sequence>
<dbReference type="InterPro" id="IPR011200">
    <property type="entry name" value="UCP012608"/>
</dbReference>
<organism evidence="1 2">
    <name type="scientific">Chelativorans salis</name>
    <dbReference type="NCBI Taxonomy" id="2978478"/>
    <lineage>
        <taxon>Bacteria</taxon>
        <taxon>Pseudomonadati</taxon>
        <taxon>Pseudomonadota</taxon>
        <taxon>Alphaproteobacteria</taxon>
        <taxon>Hyphomicrobiales</taxon>
        <taxon>Phyllobacteriaceae</taxon>
        <taxon>Chelativorans</taxon>
    </lineage>
</organism>
<name>A0ABT2LR05_9HYPH</name>
<proteinExistence type="predicted"/>
<dbReference type="Proteomes" id="UP001320831">
    <property type="component" value="Unassembled WGS sequence"/>
</dbReference>
<reference evidence="1 2" key="1">
    <citation type="submission" date="2022-09" db="EMBL/GenBank/DDBJ databases">
        <title>Chelativorans salina sp. nov., a novel slightly halophilic bacterium isolated from a saline lake sediment enrichment.</title>
        <authorList>
            <person name="Gao L."/>
            <person name="Fang B.-Z."/>
            <person name="Li W.-J."/>
        </authorList>
    </citation>
    <scope>NUCLEOTIDE SEQUENCE [LARGE SCALE GENOMIC DNA]</scope>
    <source>
        <strain evidence="1 2">EGI FJ00035</strain>
    </source>
</reference>
<evidence type="ECO:0000313" key="1">
    <source>
        <dbReference type="EMBL" id="MCT7376514.1"/>
    </source>
</evidence>
<protein>
    <submittedName>
        <fullName evidence="1">DUF2332 family protein</fullName>
    </submittedName>
</protein>
<gene>
    <name evidence="1" type="ORF">N5A92_15875</name>
</gene>
<dbReference type="Pfam" id="PF10094">
    <property type="entry name" value="DUF2332"/>
    <property type="match status" value="1"/>
</dbReference>
<keyword evidence="2" id="KW-1185">Reference proteome</keyword>
<accession>A0ABT2LR05</accession>
<dbReference type="RefSeq" id="WP_260904509.1">
    <property type="nucleotide sequence ID" value="NZ_JAOCZP010000004.1"/>
</dbReference>
<dbReference type="PIRSF" id="PIRSF012608">
    <property type="entry name" value="UCP012608"/>
    <property type="match status" value="1"/>
</dbReference>
<comment type="caution">
    <text evidence="1">The sequence shown here is derived from an EMBL/GenBank/DDBJ whole genome shotgun (WGS) entry which is preliminary data.</text>
</comment>
<dbReference type="EMBL" id="JAOCZP010000004">
    <property type="protein sequence ID" value="MCT7376514.1"/>
    <property type="molecule type" value="Genomic_DNA"/>
</dbReference>
<evidence type="ECO:0000313" key="2">
    <source>
        <dbReference type="Proteomes" id="UP001320831"/>
    </source>
</evidence>